<keyword evidence="2" id="KW-1185">Reference proteome</keyword>
<dbReference type="eggNOG" id="ENOG50312DG">
    <property type="taxonomic scope" value="Bacteria"/>
</dbReference>
<reference evidence="1 2" key="1">
    <citation type="journal article" date="2014" name="Genome Biol. Evol.">
        <title>Extensive gene acquisition in the extremely psychrophilic bacterial species Psychroflexus torquis and the link to sea-ice ecosystem specialism.</title>
        <authorList>
            <person name="Feng S."/>
            <person name="Powell S.M."/>
            <person name="Wilson R."/>
            <person name="Bowman J.P."/>
        </authorList>
    </citation>
    <scope>NUCLEOTIDE SEQUENCE [LARGE SCALE GENOMIC DNA]</scope>
    <source>
        <strain evidence="1 2">ACAM 44</strain>
    </source>
</reference>
<evidence type="ECO:0000313" key="1">
    <source>
        <dbReference type="EMBL" id="EMY81563.1"/>
    </source>
</evidence>
<proteinExistence type="predicted"/>
<dbReference type="STRING" id="1189619.pgond44_06920"/>
<evidence type="ECO:0000313" key="2">
    <source>
        <dbReference type="Proteomes" id="UP000012317"/>
    </source>
</evidence>
<dbReference type="EMBL" id="APLF01000005">
    <property type="protein sequence ID" value="EMY81563.1"/>
    <property type="molecule type" value="Genomic_DNA"/>
</dbReference>
<dbReference type="Proteomes" id="UP000012317">
    <property type="component" value="Unassembled WGS sequence"/>
</dbReference>
<accession>N1X0K8</accession>
<dbReference type="AlphaFoldDB" id="N1X0K8"/>
<protein>
    <submittedName>
        <fullName evidence="1">Uncharacterized protein</fullName>
    </submittedName>
</protein>
<name>N1X0K8_9FLAO</name>
<gene>
    <name evidence="1" type="ORF">pgond44_06920</name>
</gene>
<sequence length="36" mass="4311">MVLFLIANLAKTIEKNFIIRFAKIKRKRIFALSFQK</sequence>
<comment type="caution">
    <text evidence="1">The sequence shown here is derived from an EMBL/GenBank/DDBJ whole genome shotgun (WGS) entry which is preliminary data.</text>
</comment>
<organism evidence="1 2">
    <name type="scientific">Psychroflexus gondwanensis ACAM 44</name>
    <dbReference type="NCBI Taxonomy" id="1189619"/>
    <lineage>
        <taxon>Bacteria</taxon>
        <taxon>Pseudomonadati</taxon>
        <taxon>Bacteroidota</taxon>
        <taxon>Flavobacteriia</taxon>
        <taxon>Flavobacteriales</taxon>
        <taxon>Flavobacteriaceae</taxon>
        <taxon>Psychroflexus</taxon>
    </lineage>
</organism>